<feature type="site" description="Important for activity" evidence="8">
    <location>
        <position position="97"/>
    </location>
</feature>
<dbReference type="PANTHER" id="PTHR43013">
    <property type="entry name" value="GLUTAMYL-TRNA REDUCTASE"/>
    <property type="match status" value="1"/>
</dbReference>
<dbReference type="HAMAP" id="MF_00087">
    <property type="entry name" value="Glu_tRNA_reductase"/>
    <property type="match status" value="1"/>
</dbReference>
<protein>
    <recommendedName>
        <fullName evidence="3 8">Glutamyl-tRNA reductase</fullName>
        <shortName evidence="8">GluTR</shortName>
        <ecNumber evidence="3 8">1.2.1.70</ecNumber>
    </recommendedName>
</protein>
<dbReference type="CDD" id="cd05213">
    <property type="entry name" value="NAD_bind_Glutamyl_tRNA_reduct"/>
    <property type="match status" value="1"/>
</dbReference>
<dbReference type="Pfam" id="PF05201">
    <property type="entry name" value="GlutR_N"/>
    <property type="match status" value="1"/>
</dbReference>
<evidence type="ECO:0000259" key="10">
    <source>
        <dbReference type="Pfam" id="PF00745"/>
    </source>
</evidence>
<evidence type="ECO:0000313" key="14">
    <source>
        <dbReference type="Proteomes" id="UP001163726"/>
    </source>
</evidence>
<dbReference type="Pfam" id="PF01488">
    <property type="entry name" value="Shikimate_DH"/>
    <property type="match status" value="1"/>
</dbReference>
<keyword evidence="6 8" id="KW-0627">Porphyrin biosynthesis</keyword>
<evidence type="ECO:0000256" key="7">
    <source>
        <dbReference type="ARBA" id="ARBA00047464"/>
    </source>
</evidence>
<accession>A0ABY7APX4</accession>
<dbReference type="InterPro" id="IPR006151">
    <property type="entry name" value="Shikm_DH/Glu-tRNA_Rdtase"/>
</dbReference>
<dbReference type="PIRSF" id="PIRSF000445">
    <property type="entry name" value="4pyrrol_synth_GluRdtase"/>
    <property type="match status" value="1"/>
</dbReference>
<feature type="active site" description="Nucleophile" evidence="8">
    <location>
        <position position="50"/>
    </location>
</feature>
<dbReference type="Proteomes" id="UP001163726">
    <property type="component" value="Chromosome"/>
</dbReference>
<evidence type="ECO:0000256" key="3">
    <source>
        <dbReference type="ARBA" id="ARBA00012970"/>
    </source>
</evidence>
<feature type="binding site" evidence="8">
    <location>
        <position position="118"/>
    </location>
    <ligand>
        <name>substrate</name>
    </ligand>
</feature>
<dbReference type="InterPro" id="IPR015895">
    <property type="entry name" value="4pyrrol_synth_GluRdtase_N"/>
</dbReference>
<proteinExistence type="inferred from homology"/>
<comment type="function">
    <text evidence="8">Catalyzes the NADPH-dependent reduction of glutamyl-tRNA(Glu) to glutamate 1-semialdehyde (GSA).</text>
</comment>
<dbReference type="GO" id="GO:0008883">
    <property type="term" value="F:glutamyl-tRNA reductase activity"/>
    <property type="evidence" value="ECO:0007669"/>
    <property type="project" value="UniProtKB-EC"/>
</dbReference>
<dbReference type="Pfam" id="PF00745">
    <property type="entry name" value="GlutR_dimer"/>
    <property type="match status" value="1"/>
</dbReference>
<dbReference type="Gene3D" id="3.30.460.30">
    <property type="entry name" value="Glutamyl-tRNA reductase, N-terminal domain"/>
    <property type="match status" value="1"/>
</dbReference>
<dbReference type="Gene3D" id="3.40.50.720">
    <property type="entry name" value="NAD(P)-binding Rossmann-like Domain"/>
    <property type="match status" value="1"/>
</dbReference>
<dbReference type="NCBIfam" id="TIGR01035">
    <property type="entry name" value="hemA"/>
    <property type="match status" value="1"/>
</dbReference>
<keyword evidence="4 8" id="KW-0521">NADP</keyword>
<comment type="subunit">
    <text evidence="8">Homodimer.</text>
</comment>
<feature type="binding site" evidence="8">
    <location>
        <position position="107"/>
    </location>
    <ligand>
        <name>substrate</name>
    </ligand>
</feature>
<feature type="domain" description="Quinate/shikimate 5-dehydrogenase/glutamyl-tRNA reductase" evidence="11">
    <location>
        <begin position="170"/>
        <end position="304"/>
    </location>
</feature>
<evidence type="ECO:0000256" key="9">
    <source>
        <dbReference type="RuleBase" id="RU000584"/>
    </source>
</evidence>
<comment type="catalytic activity">
    <reaction evidence="7 8 9">
        <text>(S)-4-amino-5-oxopentanoate + tRNA(Glu) + NADP(+) = L-glutamyl-tRNA(Glu) + NADPH + H(+)</text>
        <dbReference type="Rhea" id="RHEA:12344"/>
        <dbReference type="Rhea" id="RHEA-COMP:9663"/>
        <dbReference type="Rhea" id="RHEA-COMP:9680"/>
        <dbReference type="ChEBI" id="CHEBI:15378"/>
        <dbReference type="ChEBI" id="CHEBI:57501"/>
        <dbReference type="ChEBI" id="CHEBI:57783"/>
        <dbReference type="ChEBI" id="CHEBI:58349"/>
        <dbReference type="ChEBI" id="CHEBI:78442"/>
        <dbReference type="ChEBI" id="CHEBI:78520"/>
        <dbReference type="EC" id="1.2.1.70"/>
    </reaction>
</comment>
<dbReference type="RefSeq" id="WP_268075803.1">
    <property type="nucleotide sequence ID" value="NZ_CP109965.1"/>
</dbReference>
<dbReference type="PANTHER" id="PTHR43013:SF1">
    <property type="entry name" value="GLUTAMYL-TRNA REDUCTASE"/>
    <property type="match status" value="1"/>
</dbReference>
<feature type="binding site" evidence="8">
    <location>
        <begin position="49"/>
        <end position="52"/>
    </location>
    <ligand>
        <name>substrate</name>
    </ligand>
</feature>
<comment type="domain">
    <text evidence="8">Possesses an unusual extended V-shaped dimeric structure with each monomer consisting of three distinct domains arranged along a curved 'spinal' alpha-helix. The N-terminal catalytic domain specifically recognizes the glutamate moiety of the substrate. The second domain is the NADPH-binding domain, and the third C-terminal domain is responsible for dimerization.</text>
</comment>
<evidence type="ECO:0000313" key="13">
    <source>
        <dbReference type="EMBL" id="WAJ71327.1"/>
    </source>
</evidence>
<dbReference type="InterPro" id="IPR018214">
    <property type="entry name" value="GluRdtase_CS"/>
</dbReference>
<evidence type="ECO:0000256" key="1">
    <source>
        <dbReference type="ARBA" id="ARBA00005059"/>
    </source>
</evidence>
<feature type="binding site" evidence="8">
    <location>
        <begin position="187"/>
        <end position="192"/>
    </location>
    <ligand>
        <name>NADP(+)</name>
        <dbReference type="ChEBI" id="CHEBI:58349"/>
    </ligand>
</feature>
<evidence type="ECO:0000256" key="6">
    <source>
        <dbReference type="ARBA" id="ARBA00023244"/>
    </source>
</evidence>
<evidence type="ECO:0000256" key="2">
    <source>
        <dbReference type="ARBA" id="ARBA00005916"/>
    </source>
</evidence>
<keyword evidence="14" id="KW-1185">Reference proteome</keyword>
<reference evidence="13" key="1">
    <citation type="submission" date="2022-10" db="EMBL/GenBank/DDBJ databases">
        <title>Catenovulum adriacola sp. nov. isolated in the Harbour of Susak.</title>
        <authorList>
            <person name="Schoch T."/>
            <person name="Reich S.J."/>
            <person name="Stoeferle S."/>
            <person name="Flaiz M."/>
            <person name="Kazda M."/>
            <person name="Riedel C.U."/>
            <person name="Duerre P."/>
        </authorList>
    </citation>
    <scope>NUCLEOTIDE SEQUENCE</scope>
    <source>
        <strain evidence="13">TS8</strain>
    </source>
</reference>
<evidence type="ECO:0000256" key="8">
    <source>
        <dbReference type="HAMAP-Rule" id="MF_00087"/>
    </source>
</evidence>
<feature type="domain" description="Tetrapyrrole biosynthesis glutamyl-tRNA reductase dimerisation" evidence="10">
    <location>
        <begin position="318"/>
        <end position="410"/>
    </location>
</feature>
<evidence type="ECO:0000259" key="11">
    <source>
        <dbReference type="Pfam" id="PF01488"/>
    </source>
</evidence>
<dbReference type="EMBL" id="CP109965">
    <property type="protein sequence ID" value="WAJ71327.1"/>
    <property type="molecule type" value="Genomic_DNA"/>
</dbReference>
<keyword evidence="5 8" id="KW-0560">Oxidoreductase</keyword>
<dbReference type="InterPro" id="IPR036343">
    <property type="entry name" value="GluRdtase_N_sf"/>
</dbReference>
<dbReference type="InterPro" id="IPR036453">
    <property type="entry name" value="GluRdtase_dimer_dom_sf"/>
</dbReference>
<dbReference type="PROSITE" id="PS00747">
    <property type="entry name" value="GLUTR"/>
    <property type="match status" value="1"/>
</dbReference>
<feature type="binding site" evidence="8">
    <location>
        <begin position="112"/>
        <end position="114"/>
    </location>
    <ligand>
        <name>substrate</name>
    </ligand>
</feature>
<comment type="miscellaneous">
    <text evidence="8">During catalysis, the active site Cys acts as a nucleophile attacking the alpha-carbonyl group of tRNA-bound glutamate with the formation of a thioester intermediate between enzyme and glutamate, and the concomitant release of tRNA(Glu). The thioester intermediate is finally reduced by direct hydride transfer from NADPH, to form the product GSA.</text>
</comment>
<feature type="domain" description="Glutamyl-tRNA reductase N-terminal" evidence="12">
    <location>
        <begin position="7"/>
        <end position="154"/>
    </location>
</feature>
<name>A0ABY7APX4_9ALTE</name>
<comment type="similarity">
    <text evidence="2 8 9">Belongs to the glutamyl-tRNA reductase family.</text>
</comment>
<evidence type="ECO:0000256" key="4">
    <source>
        <dbReference type="ARBA" id="ARBA00022857"/>
    </source>
</evidence>
<organism evidence="13 14">
    <name type="scientific">Catenovulum adriaticum</name>
    <dbReference type="NCBI Taxonomy" id="2984846"/>
    <lineage>
        <taxon>Bacteria</taxon>
        <taxon>Pseudomonadati</taxon>
        <taxon>Pseudomonadota</taxon>
        <taxon>Gammaproteobacteria</taxon>
        <taxon>Alteromonadales</taxon>
        <taxon>Alteromonadaceae</taxon>
        <taxon>Catenovulum</taxon>
    </lineage>
</organism>
<comment type="pathway">
    <text evidence="1 8 9">Porphyrin-containing compound metabolism; protoporphyrin-IX biosynthesis; 5-aminolevulinate from L-glutamyl-tRNA(Glu): step 1/2.</text>
</comment>
<sequence>MALFSFGISYKTAPVSIREKVAFSTEQIVEFVLALKQADIADEAVVVSTCNRTEVYLTSSEFNRADALNWLTKIHGVNSEKLNDCLYFYSESESVRHVMQVACGLDSMVLGEPQILGQLKQAYAVADQHRFIGGPLSKLFQMTFSVAKDVRTNTEIGESAVSVAFAAVSLAKQIFADLAKAKVLLVGAGETTELVARHLYDSGARELTVANRSVQRAESLANEFNAHVSTLSQIPDLLTEVDIVVSSTASTLPLIGKGMVENAIKQRRNRPIFMVDLAVPRDIETQVNDIDNIYLYTVDDLQGIVQRNQKKRLVAAEQAQQIIEVEIENYQLWLKSLESVDYVRSYRAQAEQIKNTLLQRALNQLEQGADAQKIVTELSNKLTNQLVHTPTVALKVAASAEDKSNIEFLAEHLGVNPE</sequence>
<dbReference type="InterPro" id="IPR015896">
    <property type="entry name" value="4pyrrol_synth_GluRdtase_dimer"/>
</dbReference>
<dbReference type="SUPFAM" id="SSF51735">
    <property type="entry name" value="NAD(P)-binding Rossmann-fold domains"/>
    <property type="match status" value="1"/>
</dbReference>
<gene>
    <name evidence="8 13" type="primary">hemA</name>
    <name evidence="13" type="ORF">OLW01_05885</name>
</gene>
<evidence type="ECO:0000259" key="12">
    <source>
        <dbReference type="Pfam" id="PF05201"/>
    </source>
</evidence>
<evidence type="ECO:0000256" key="5">
    <source>
        <dbReference type="ARBA" id="ARBA00023002"/>
    </source>
</evidence>
<dbReference type="SUPFAM" id="SSF69742">
    <property type="entry name" value="Glutamyl tRNA-reductase catalytic, N-terminal domain"/>
    <property type="match status" value="1"/>
</dbReference>
<dbReference type="SUPFAM" id="SSF69075">
    <property type="entry name" value="Glutamyl tRNA-reductase dimerization domain"/>
    <property type="match status" value="1"/>
</dbReference>
<dbReference type="InterPro" id="IPR000343">
    <property type="entry name" value="4pyrrol_synth_GluRdtase"/>
</dbReference>
<dbReference type="InterPro" id="IPR036291">
    <property type="entry name" value="NAD(P)-bd_dom_sf"/>
</dbReference>
<dbReference type="EC" id="1.2.1.70" evidence="3 8"/>